<dbReference type="CDD" id="cd00082">
    <property type="entry name" value="HisKA"/>
    <property type="match status" value="1"/>
</dbReference>
<dbReference type="Gene3D" id="1.10.287.130">
    <property type="match status" value="1"/>
</dbReference>
<dbReference type="InterPro" id="IPR036097">
    <property type="entry name" value="HisK_dim/P_sf"/>
</dbReference>
<accession>A0A1H1JYB8</accession>
<dbReference type="InterPro" id="IPR003661">
    <property type="entry name" value="HisK_dim/P_dom"/>
</dbReference>
<dbReference type="SUPFAM" id="SSF55874">
    <property type="entry name" value="ATPase domain of HSP90 chaperone/DNA topoisomerase II/histidine kinase"/>
    <property type="match status" value="1"/>
</dbReference>
<dbReference type="Pfam" id="PF13426">
    <property type="entry name" value="PAS_9"/>
    <property type="match status" value="1"/>
</dbReference>
<dbReference type="PANTHER" id="PTHR43547">
    <property type="entry name" value="TWO-COMPONENT HISTIDINE KINASE"/>
    <property type="match status" value="1"/>
</dbReference>
<feature type="domain" description="Response regulatory" evidence="9">
    <location>
        <begin position="403"/>
        <end position="515"/>
    </location>
</feature>
<feature type="modified residue" description="4-aspartylphosphate" evidence="7">
    <location>
        <position position="452"/>
    </location>
</feature>
<dbReference type="InterPro" id="IPR001789">
    <property type="entry name" value="Sig_transdc_resp-reg_receiver"/>
</dbReference>
<dbReference type="EMBL" id="FNKP01000004">
    <property type="protein sequence ID" value="SDR55023.1"/>
    <property type="molecule type" value="Genomic_DNA"/>
</dbReference>
<dbReference type="InterPro" id="IPR004358">
    <property type="entry name" value="Sig_transdc_His_kin-like_C"/>
</dbReference>
<dbReference type="InterPro" id="IPR003594">
    <property type="entry name" value="HATPase_dom"/>
</dbReference>
<evidence type="ECO:0000256" key="3">
    <source>
        <dbReference type="ARBA" id="ARBA00012438"/>
    </source>
</evidence>
<keyword evidence="11" id="KW-1185">Reference proteome</keyword>
<dbReference type="GO" id="GO:0005886">
    <property type="term" value="C:plasma membrane"/>
    <property type="evidence" value="ECO:0007669"/>
    <property type="project" value="UniProtKB-SubCell"/>
</dbReference>
<dbReference type="InterPro" id="IPR000014">
    <property type="entry name" value="PAS"/>
</dbReference>
<dbReference type="Gene3D" id="3.30.565.10">
    <property type="entry name" value="Histidine kinase-like ATPase, C-terminal domain"/>
    <property type="match status" value="1"/>
</dbReference>
<keyword evidence="4 7" id="KW-0597">Phosphoprotein</keyword>
<dbReference type="InterPro" id="IPR005467">
    <property type="entry name" value="His_kinase_dom"/>
</dbReference>
<name>A0A1H1JYB8_9BURK</name>
<evidence type="ECO:0000259" key="9">
    <source>
        <dbReference type="PROSITE" id="PS50110"/>
    </source>
</evidence>
<dbReference type="AlphaFoldDB" id="A0A1H1JYB8"/>
<dbReference type="Pfam" id="PF00512">
    <property type="entry name" value="HisKA"/>
    <property type="match status" value="1"/>
</dbReference>
<comment type="subcellular location">
    <subcellularLocation>
        <location evidence="2">Cell inner membrane</location>
        <topology evidence="2">Multi-pass membrane protein</topology>
    </subcellularLocation>
</comment>
<protein>
    <recommendedName>
        <fullName evidence="3">histidine kinase</fullName>
        <ecNumber evidence="3">2.7.13.3</ecNumber>
    </recommendedName>
</protein>
<dbReference type="SMART" id="SM00448">
    <property type="entry name" value="REC"/>
    <property type="match status" value="1"/>
</dbReference>
<keyword evidence="5" id="KW-0808">Transferase</keyword>
<dbReference type="Pfam" id="PF02518">
    <property type="entry name" value="HATPase_c"/>
    <property type="match status" value="1"/>
</dbReference>
<dbReference type="Gene3D" id="3.30.450.20">
    <property type="entry name" value="PAS domain"/>
    <property type="match status" value="1"/>
</dbReference>
<evidence type="ECO:0000313" key="11">
    <source>
        <dbReference type="Proteomes" id="UP000183487"/>
    </source>
</evidence>
<evidence type="ECO:0000256" key="5">
    <source>
        <dbReference type="ARBA" id="ARBA00022679"/>
    </source>
</evidence>
<dbReference type="NCBIfam" id="TIGR00229">
    <property type="entry name" value="sensory_box"/>
    <property type="match status" value="1"/>
</dbReference>
<feature type="domain" description="Histidine kinase" evidence="8">
    <location>
        <begin position="164"/>
        <end position="382"/>
    </location>
</feature>
<reference evidence="11" key="1">
    <citation type="submission" date="2016-10" db="EMBL/GenBank/DDBJ databases">
        <authorList>
            <person name="Varghese N."/>
        </authorList>
    </citation>
    <scope>NUCLEOTIDE SEQUENCE [LARGE SCALE GENOMIC DNA]</scope>
    <source>
        <strain evidence="11">GAS106B</strain>
    </source>
</reference>
<dbReference type="Proteomes" id="UP000183487">
    <property type="component" value="Unassembled WGS sequence"/>
</dbReference>
<dbReference type="InterPro" id="IPR035965">
    <property type="entry name" value="PAS-like_dom_sf"/>
</dbReference>
<dbReference type="InterPro" id="IPR036890">
    <property type="entry name" value="HATPase_C_sf"/>
</dbReference>
<dbReference type="Pfam" id="PF00072">
    <property type="entry name" value="Response_reg"/>
    <property type="match status" value="1"/>
</dbReference>
<dbReference type="SMART" id="SM00388">
    <property type="entry name" value="HisKA"/>
    <property type="match status" value="1"/>
</dbReference>
<comment type="catalytic activity">
    <reaction evidence="1">
        <text>ATP + protein L-histidine = ADP + protein N-phospho-L-histidine.</text>
        <dbReference type="EC" id="2.7.13.3"/>
    </reaction>
</comment>
<organism evidence="10 11">
    <name type="scientific">Paraburkholderia fungorum</name>
    <dbReference type="NCBI Taxonomy" id="134537"/>
    <lineage>
        <taxon>Bacteria</taxon>
        <taxon>Pseudomonadati</taxon>
        <taxon>Pseudomonadota</taxon>
        <taxon>Betaproteobacteria</taxon>
        <taxon>Burkholderiales</taxon>
        <taxon>Burkholderiaceae</taxon>
        <taxon>Paraburkholderia</taxon>
    </lineage>
</organism>
<evidence type="ECO:0000313" key="10">
    <source>
        <dbReference type="EMBL" id="SDR55023.1"/>
    </source>
</evidence>
<evidence type="ECO:0000256" key="1">
    <source>
        <dbReference type="ARBA" id="ARBA00000085"/>
    </source>
</evidence>
<dbReference type="InterPro" id="IPR011006">
    <property type="entry name" value="CheY-like_superfamily"/>
</dbReference>
<dbReference type="CDD" id="cd00130">
    <property type="entry name" value="PAS"/>
    <property type="match status" value="1"/>
</dbReference>
<dbReference type="PROSITE" id="PS50109">
    <property type="entry name" value="HIS_KIN"/>
    <property type="match status" value="1"/>
</dbReference>
<dbReference type="RefSeq" id="WP_074774476.1">
    <property type="nucleotide sequence ID" value="NZ_FNKP01000004.1"/>
</dbReference>
<dbReference type="OrthoDB" id="9810730at2"/>
<evidence type="ECO:0000256" key="2">
    <source>
        <dbReference type="ARBA" id="ARBA00004429"/>
    </source>
</evidence>
<evidence type="ECO:0000256" key="4">
    <source>
        <dbReference type="ARBA" id="ARBA00022553"/>
    </source>
</evidence>
<keyword evidence="6" id="KW-0418">Kinase</keyword>
<evidence type="ECO:0000259" key="8">
    <source>
        <dbReference type="PROSITE" id="PS50109"/>
    </source>
</evidence>
<sequence length="515" mass="56723">MDSSQRVLIPISDAFEQAPCGLLSTATDGTILRVNGTFCRWTGFAAVELLDQRRIQDLLTMGGKVFHQTHWAPLLQMQRSVAEVKLEIRHRDGHKVPMLINAVRHRQGDSEYDDFACMLVMDRHAYEQELLRVRQQAQRALDEKTVAEEALRCADRRKDEFVATIAHELRNPLAPIQAAARLFARQNFSDPRLAWSCKVRDRQAIQLARLVGDLLDVSRVAEGKLEIKVEHVDLTLVVRQASEGSRGTLEGAGHLFIVDLPAQPLFVDADAGRLIQIIENLLINAAKYTPEGGTIQLSVRRDERSATIVVQDTGIGITTEDLPSIFGIFTQLSSGQSRSQGGLGIGRSLVRALTERHGGRVGVSSDGPNKGSEFTVQLPLSPVQSANPIALSPSYKPASSICRVLIVDDNEDAALSLATLLDMDGHNAHTVNNGAKALEIIDIFLPDVMVIDIGLPDMSGYELASRIKQLSAEKRILLIALTGRSEEKDRQAASDAGFHHFMTKPLLYKTFLELL</sequence>
<dbReference type="SUPFAM" id="SSF52172">
    <property type="entry name" value="CheY-like"/>
    <property type="match status" value="1"/>
</dbReference>
<dbReference type="SUPFAM" id="SSF55785">
    <property type="entry name" value="PYP-like sensor domain (PAS domain)"/>
    <property type="match status" value="1"/>
</dbReference>
<dbReference type="PANTHER" id="PTHR43547:SF2">
    <property type="entry name" value="HYBRID SIGNAL TRANSDUCTION HISTIDINE KINASE C"/>
    <property type="match status" value="1"/>
</dbReference>
<evidence type="ECO:0000256" key="7">
    <source>
        <dbReference type="PROSITE-ProRule" id="PRU00169"/>
    </source>
</evidence>
<gene>
    <name evidence="10" type="ORF">SAMN05443245_7568</name>
</gene>
<dbReference type="EC" id="2.7.13.3" evidence="3"/>
<dbReference type="PRINTS" id="PR00344">
    <property type="entry name" value="BCTRLSENSOR"/>
</dbReference>
<dbReference type="SUPFAM" id="SSF47384">
    <property type="entry name" value="Homodimeric domain of signal transducing histidine kinase"/>
    <property type="match status" value="1"/>
</dbReference>
<dbReference type="FunFam" id="3.30.565.10:FF:000006">
    <property type="entry name" value="Sensor histidine kinase WalK"/>
    <property type="match status" value="1"/>
</dbReference>
<evidence type="ECO:0000256" key="6">
    <source>
        <dbReference type="ARBA" id="ARBA00022777"/>
    </source>
</evidence>
<proteinExistence type="predicted"/>
<dbReference type="GO" id="GO:0000155">
    <property type="term" value="F:phosphorelay sensor kinase activity"/>
    <property type="evidence" value="ECO:0007669"/>
    <property type="project" value="InterPro"/>
</dbReference>
<dbReference type="Gene3D" id="3.40.50.2300">
    <property type="match status" value="1"/>
</dbReference>
<dbReference type="PROSITE" id="PS50110">
    <property type="entry name" value="RESPONSE_REGULATORY"/>
    <property type="match status" value="1"/>
</dbReference>
<dbReference type="SMART" id="SM00387">
    <property type="entry name" value="HATPase_c"/>
    <property type="match status" value="1"/>
</dbReference>